<evidence type="ECO:0000313" key="3">
    <source>
        <dbReference type="Proteomes" id="UP000095751"/>
    </source>
</evidence>
<evidence type="ECO:0000313" key="2">
    <source>
        <dbReference type="EMBL" id="OEU19233.1"/>
    </source>
</evidence>
<evidence type="ECO:0000256" key="1">
    <source>
        <dbReference type="SAM" id="MobiDB-lite"/>
    </source>
</evidence>
<dbReference type="Proteomes" id="UP000095751">
    <property type="component" value="Unassembled WGS sequence"/>
</dbReference>
<accession>A0A1E7FN65</accession>
<feature type="compositionally biased region" description="Basic and acidic residues" evidence="1">
    <location>
        <begin position="34"/>
        <end position="44"/>
    </location>
</feature>
<feature type="region of interest" description="Disordered" evidence="1">
    <location>
        <begin position="1"/>
        <end position="54"/>
    </location>
</feature>
<dbReference type="InParanoid" id="A0A1E7FN65"/>
<name>A0A1E7FN65_9STRA</name>
<feature type="compositionally biased region" description="Basic residues" evidence="1">
    <location>
        <begin position="45"/>
        <end position="54"/>
    </location>
</feature>
<proteinExistence type="predicted"/>
<dbReference type="AlphaFoldDB" id="A0A1E7FN65"/>
<sequence>MCKMVTTTPPPKRTTTPSPMMSLLEEPQDASTKSTRDDKKDNANKSKKKNNNKKRVQFFPTCTVKTTISYHNMTDKEIQATWLQQDEEKAIRRRVHNLIRKNGFVNSENNNNIVSVDDDDECMRGLENIKERRWNRQSAREEVFDEQDRQDLQYYTGQSYHKSMNSNDDEKIASLYKTCSLKCLISARLIAIQDRNDIENYIMPVLL</sequence>
<gene>
    <name evidence="2" type="ORF">FRACYDRAFT_235279</name>
</gene>
<reference evidence="2 3" key="1">
    <citation type="submission" date="2016-09" db="EMBL/GenBank/DDBJ databases">
        <title>Extensive genetic diversity and differential bi-allelic expression allows diatom success in the polar Southern Ocean.</title>
        <authorList>
            <consortium name="DOE Joint Genome Institute"/>
            <person name="Mock T."/>
            <person name="Otillar R.P."/>
            <person name="Strauss J."/>
            <person name="Dupont C."/>
            <person name="Frickenhaus S."/>
            <person name="Maumus F."/>
            <person name="Mcmullan M."/>
            <person name="Sanges R."/>
            <person name="Schmutz J."/>
            <person name="Toseland A."/>
            <person name="Valas R."/>
            <person name="Veluchamy A."/>
            <person name="Ward B.J."/>
            <person name="Allen A."/>
            <person name="Barry K."/>
            <person name="Falciatore A."/>
            <person name="Ferrante M."/>
            <person name="Fortunato A.E."/>
            <person name="Gloeckner G."/>
            <person name="Gruber A."/>
            <person name="Hipkin R."/>
            <person name="Janech M."/>
            <person name="Kroth P."/>
            <person name="Leese F."/>
            <person name="Lindquist E."/>
            <person name="Lyon B.R."/>
            <person name="Martin J."/>
            <person name="Mayer C."/>
            <person name="Parker M."/>
            <person name="Quesneville H."/>
            <person name="Raymond J."/>
            <person name="Uhlig C."/>
            <person name="Valentin K.U."/>
            <person name="Worden A.Z."/>
            <person name="Armbrust E.V."/>
            <person name="Bowler C."/>
            <person name="Green B."/>
            <person name="Moulton V."/>
            <person name="Van Oosterhout C."/>
            <person name="Grigoriev I."/>
        </authorList>
    </citation>
    <scope>NUCLEOTIDE SEQUENCE [LARGE SCALE GENOMIC DNA]</scope>
    <source>
        <strain evidence="2 3">CCMP1102</strain>
    </source>
</reference>
<dbReference type="KEGG" id="fcy:FRACYDRAFT_235279"/>
<keyword evidence="3" id="KW-1185">Reference proteome</keyword>
<dbReference type="EMBL" id="KV784355">
    <property type="protein sequence ID" value="OEU19233.1"/>
    <property type="molecule type" value="Genomic_DNA"/>
</dbReference>
<protein>
    <submittedName>
        <fullName evidence="2">Uncharacterized protein</fullName>
    </submittedName>
</protein>
<organism evidence="2 3">
    <name type="scientific">Fragilariopsis cylindrus CCMP1102</name>
    <dbReference type="NCBI Taxonomy" id="635003"/>
    <lineage>
        <taxon>Eukaryota</taxon>
        <taxon>Sar</taxon>
        <taxon>Stramenopiles</taxon>
        <taxon>Ochrophyta</taxon>
        <taxon>Bacillariophyta</taxon>
        <taxon>Bacillariophyceae</taxon>
        <taxon>Bacillariophycidae</taxon>
        <taxon>Bacillariales</taxon>
        <taxon>Bacillariaceae</taxon>
        <taxon>Fragilariopsis</taxon>
    </lineage>
</organism>